<dbReference type="InterPro" id="IPR002108">
    <property type="entry name" value="ADF-H"/>
</dbReference>
<keyword evidence="6" id="KW-1185">Reference proteome</keyword>
<comment type="caution">
    <text evidence="4">The sequence shown here is derived from an EMBL/GenBank/DDBJ whole genome shotgun (WGS) entry which is preliminary data.</text>
</comment>
<comment type="similarity">
    <text evidence="1">Belongs to the actin-binding proteins ADF family.</text>
</comment>
<gene>
    <name evidence="4" type="ORF">GPM918_LOCUS7555</name>
    <name evidence="5" type="ORF">SRO942_LOCUS7555</name>
</gene>
<protein>
    <recommendedName>
        <fullName evidence="3">ADF-H domain-containing protein</fullName>
    </recommendedName>
</protein>
<evidence type="ECO:0000259" key="3">
    <source>
        <dbReference type="PROSITE" id="PS51263"/>
    </source>
</evidence>
<dbReference type="EMBL" id="CAJOBC010001242">
    <property type="protein sequence ID" value="CAF3666272.1"/>
    <property type="molecule type" value="Genomic_DNA"/>
</dbReference>
<accession>A0A813Y865</accession>
<evidence type="ECO:0000313" key="4">
    <source>
        <dbReference type="EMBL" id="CAF0879920.1"/>
    </source>
</evidence>
<dbReference type="Gene3D" id="3.40.20.10">
    <property type="entry name" value="Severin"/>
    <property type="match status" value="1"/>
</dbReference>
<dbReference type="InterPro" id="IPR029006">
    <property type="entry name" value="ADF-H/Gelsolin-like_dom_sf"/>
</dbReference>
<dbReference type="SUPFAM" id="SSF55753">
    <property type="entry name" value="Actin depolymerizing proteins"/>
    <property type="match status" value="1"/>
</dbReference>
<name>A0A813Y865_9BILA</name>
<dbReference type="GO" id="GO:0015629">
    <property type="term" value="C:actin cytoskeleton"/>
    <property type="evidence" value="ECO:0007669"/>
    <property type="project" value="InterPro"/>
</dbReference>
<feature type="domain" description="ADF-H" evidence="3">
    <location>
        <begin position="15"/>
        <end position="157"/>
    </location>
</feature>
<dbReference type="Pfam" id="PF00241">
    <property type="entry name" value="Cofilin_ADF"/>
    <property type="match status" value="1"/>
</dbReference>
<dbReference type="Proteomes" id="UP000681722">
    <property type="component" value="Unassembled WGS sequence"/>
</dbReference>
<dbReference type="SMART" id="SM00102">
    <property type="entry name" value="ADF"/>
    <property type="match status" value="1"/>
</dbReference>
<dbReference type="Proteomes" id="UP000663829">
    <property type="component" value="Unassembled WGS sequence"/>
</dbReference>
<organism evidence="4 6">
    <name type="scientific">Didymodactylos carnosus</name>
    <dbReference type="NCBI Taxonomy" id="1234261"/>
    <lineage>
        <taxon>Eukaryota</taxon>
        <taxon>Metazoa</taxon>
        <taxon>Spiralia</taxon>
        <taxon>Gnathifera</taxon>
        <taxon>Rotifera</taxon>
        <taxon>Eurotatoria</taxon>
        <taxon>Bdelloidea</taxon>
        <taxon>Philodinida</taxon>
        <taxon>Philodinidae</taxon>
        <taxon>Didymodactylos</taxon>
    </lineage>
</organism>
<dbReference type="CDD" id="cd11286">
    <property type="entry name" value="ADF_cofilin_like"/>
    <property type="match status" value="1"/>
</dbReference>
<evidence type="ECO:0000313" key="6">
    <source>
        <dbReference type="Proteomes" id="UP000663829"/>
    </source>
</evidence>
<evidence type="ECO:0000256" key="2">
    <source>
        <dbReference type="ARBA" id="ARBA00023203"/>
    </source>
</evidence>
<dbReference type="InterPro" id="IPR017904">
    <property type="entry name" value="ADF/Cofilin"/>
</dbReference>
<reference evidence="4" key="1">
    <citation type="submission" date="2021-02" db="EMBL/GenBank/DDBJ databases">
        <authorList>
            <person name="Nowell W R."/>
        </authorList>
    </citation>
    <scope>NUCLEOTIDE SEQUENCE</scope>
</reference>
<dbReference type="PANTHER" id="PTHR11913">
    <property type="entry name" value="COFILIN-RELATED"/>
    <property type="match status" value="1"/>
</dbReference>
<sequence length="160" mass="18043">MSGSKPYQELVMASGVKVDNLVIEKYHDFKIKKNIGYLVFGFSDDISKIVVLNESLNKVPQNAPSADKNKKWEQMVDDLPENDVRYAVIDIFYDTKEGSRTEIYFISWAPDTATIKRKMLIASSKDALKNALQGIRNHIQATCKADLDLAAIISEKIKSK</sequence>
<dbReference type="PROSITE" id="PS51263">
    <property type="entry name" value="ADF_H"/>
    <property type="match status" value="1"/>
</dbReference>
<proteinExistence type="inferred from homology"/>
<dbReference type="PRINTS" id="PR00006">
    <property type="entry name" value="COFILIN"/>
</dbReference>
<evidence type="ECO:0000256" key="1">
    <source>
        <dbReference type="ARBA" id="ARBA00006844"/>
    </source>
</evidence>
<evidence type="ECO:0000313" key="5">
    <source>
        <dbReference type="EMBL" id="CAF3666272.1"/>
    </source>
</evidence>
<keyword evidence="2" id="KW-0009">Actin-binding</keyword>
<dbReference type="EMBL" id="CAJNOQ010001242">
    <property type="protein sequence ID" value="CAF0879920.1"/>
    <property type="molecule type" value="Genomic_DNA"/>
</dbReference>
<dbReference type="GO" id="GO:0030042">
    <property type="term" value="P:actin filament depolymerization"/>
    <property type="evidence" value="ECO:0007669"/>
    <property type="project" value="InterPro"/>
</dbReference>
<dbReference type="GO" id="GO:0003779">
    <property type="term" value="F:actin binding"/>
    <property type="evidence" value="ECO:0007669"/>
    <property type="project" value="UniProtKB-KW"/>
</dbReference>
<dbReference type="OrthoDB" id="10249245at2759"/>
<dbReference type="AlphaFoldDB" id="A0A813Y865"/>